<dbReference type="AlphaFoldDB" id="A0A0F8WJB4"/>
<dbReference type="Gene3D" id="3.40.50.300">
    <property type="entry name" value="P-loop containing nucleotide triphosphate hydrolases"/>
    <property type="match status" value="1"/>
</dbReference>
<dbReference type="InterPro" id="IPR049428">
    <property type="entry name" value="RecA-like_N"/>
</dbReference>
<evidence type="ECO:0000259" key="1">
    <source>
        <dbReference type="Pfam" id="PF00154"/>
    </source>
</evidence>
<dbReference type="EMBL" id="LAZR01069135">
    <property type="protein sequence ID" value="KKK48300.1"/>
    <property type="molecule type" value="Genomic_DNA"/>
</dbReference>
<reference evidence="2" key="1">
    <citation type="journal article" date="2015" name="Nature">
        <title>Complex archaea that bridge the gap between prokaryotes and eukaryotes.</title>
        <authorList>
            <person name="Spang A."/>
            <person name="Saw J.H."/>
            <person name="Jorgensen S.L."/>
            <person name="Zaremba-Niedzwiedzka K."/>
            <person name="Martijn J."/>
            <person name="Lind A.E."/>
            <person name="van Eijk R."/>
            <person name="Schleper C."/>
            <person name="Guy L."/>
            <person name="Ettema T.J."/>
        </authorList>
    </citation>
    <scope>NUCLEOTIDE SEQUENCE</scope>
</reference>
<dbReference type="InterPro" id="IPR027417">
    <property type="entry name" value="P-loop_NTPase"/>
</dbReference>
<sequence>MADVDLLTQARERRDRLLEVAVKTAGKGRTALGDDSRLHLETVSMDPVVGVTGIDEMLGGGWRRGRMGMVIGEASMGKTLFTQWVIRAFQAKGYLCGFIDPEKTYDEEWFKATGVNTE</sequence>
<proteinExistence type="predicted"/>
<name>A0A0F8WJB4_9ZZZZ</name>
<accession>A0A0F8WJB4</accession>
<protein>
    <recommendedName>
        <fullName evidence="1">RecA-like N-terminal domain-containing protein</fullName>
    </recommendedName>
</protein>
<feature type="domain" description="RecA-like N-terminal" evidence="1">
    <location>
        <begin position="23"/>
        <end position="118"/>
    </location>
</feature>
<feature type="non-terminal residue" evidence="2">
    <location>
        <position position="118"/>
    </location>
</feature>
<organism evidence="2">
    <name type="scientific">marine sediment metagenome</name>
    <dbReference type="NCBI Taxonomy" id="412755"/>
    <lineage>
        <taxon>unclassified sequences</taxon>
        <taxon>metagenomes</taxon>
        <taxon>ecological metagenomes</taxon>
    </lineage>
</organism>
<comment type="caution">
    <text evidence="2">The sequence shown here is derived from an EMBL/GenBank/DDBJ whole genome shotgun (WGS) entry which is preliminary data.</text>
</comment>
<gene>
    <name evidence="2" type="ORF">LCGC14_3146510</name>
</gene>
<dbReference type="SUPFAM" id="SSF52540">
    <property type="entry name" value="P-loop containing nucleoside triphosphate hydrolases"/>
    <property type="match status" value="1"/>
</dbReference>
<dbReference type="Pfam" id="PF00154">
    <property type="entry name" value="RecA_N"/>
    <property type="match status" value="1"/>
</dbReference>
<evidence type="ECO:0000313" key="2">
    <source>
        <dbReference type="EMBL" id="KKK48300.1"/>
    </source>
</evidence>